<dbReference type="EMBL" id="KX774321">
    <property type="protein sequence ID" value="AOZ63841.1"/>
    <property type="molecule type" value="Genomic_DNA"/>
</dbReference>
<sequence>MFKLMRYDRIPTVRSQLQASFTFQPEAIAALASRAITFAQHGRHIEFVKGGFDIINEYDKVSVAFRIIHED</sequence>
<keyword evidence="2" id="KW-1185">Reference proteome</keyword>
<accession>A0A1I9SAN5</accession>
<dbReference type="Proteomes" id="UP000224902">
    <property type="component" value="Segment"/>
</dbReference>
<proteinExistence type="predicted"/>
<evidence type="ECO:0000313" key="2">
    <source>
        <dbReference type="Proteomes" id="UP000224902"/>
    </source>
</evidence>
<organism evidence="1 2">
    <name type="scientific">Rhodococcus phage Weasels2</name>
    <dbReference type="NCBI Taxonomy" id="1897437"/>
    <lineage>
        <taxon>Viruses</taxon>
        <taxon>Duplodnaviria</taxon>
        <taxon>Heunggongvirae</taxon>
        <taxon>Uroviricota</taxon>
        <taxon>Caudoviricetes</taxon>
        <taxon>Weaselvirus</taxon>
        <taxon>Weaselvirus weasel</taxon>
    </lineage>
</organism>
<gene>
    <name evidence="1" type="ORF">SEA_WEASELS2_263</name>
</gene>
<protein>
    <submittedName>
        <fullName evidence="1">Uncharacterized protein</fullName>
    </submittedName>
</protein>
<reference evidence="2" key="1">
    <citation type="submission" date="2016-08" db="EMBL/GenBank/DDBJ databases">
        <authorList>
            <person name="Seilhamer J.J."/>
        </authorList>
    </citation>
    <scope>NUCLEOTIDE SEQUENCE [LARGE SCALE GENOMIC DNA]</scope>
</reference>
<evidence type="ECO:0000313" key="1">
    <source>
        <dbReference type="EMBL" id="AOZ63841.1"/>
    </source>
</evidence>
<name>A0A1I9SAN5_9CAUD</name>